<organism evidence="2 3">
    <name type="scientific">Dawidia cretensis</name>
    <dbReference type="NCBI Taxonomy" id="2782350"/>
    <lineage>
        <taxon>Bacteria</taxon>
        <taxon>Pseudomonadati</taxon>
        <taxon>Bacteroidota</taxon>
        <taxon>Cytophagia</taxon>
        <taxon>Cytophagales</taxon>
        <taxon>Chryseotaleaceae</taxon>
        <taxon>Dawidia</taxon>
    </lineage>
</organism>
<dbReference type="PANTHER" id="PTHR23076">
    <property type="entry name" value="METALLOPROTEASE M41 FTSH"/>
    <property type="match status" value="1"/>
</dbReference>
<dbReference type="InterPro" id="IPR000642">
    <property type="entry name" value="Peptidase_M41"/>
</dbReference>
<evidence type="ECO:0000259" key="1">
    <source>
        <dbReference type="Pfam" id="PF01434"/>
    </source>
</evidence>
<dbReference type="Proteomes" id="UP001319080">
    <property type="component" value="Unassembled WGS sequence"/>
</dbReference>
<keyword evidence="3" id="KW-1185">Reference proteome</keyword>
<dbReference type="PANTHER" id="PTHR23076:SF110">
    <property type="entry name" value="INACTIVE ATP-DEPENDENT ZINC METALLOPROTEASE FTSHI 3, CHLOROPLASTIC-RELATED"/>
    <property type="match status" value="1"/>
</dbReference>
<dbReference type="InterPro" id="IPR037219">
    <property type="entry name" value="Peptidase_M41-like"/>
</dbReference>
<dbReference type="RefSeq" id="WP_254082527.1">
    <property type="nucleotide sequence ID" value="NZ_JAHESE010000001.1"/>
</dbReference>
<dbReference type="GO" id="GO:0006508">
    <property type="term" value="P:proteolysis"/>
    <property type="evidence" value="ECO:0007669"/>
    <property type="project" value="InterPro"/>
</dbReference>
<dbReference type="Gene3D" id="1.20.58.760">
    <property type="entry name" value="Peptidase M41"/>
    <property type="match status" value="1"/>
</dbReference>
<feature type="domain" description="Peptidase M41" evidence="1">
    <location>
        <begin position="464"/>
        <end position="633"/>
    </location>
</feature>
<dbReference type="GO" id="GO:0004222">
    <property type="term" value="F:metalloendopeptidase activity"/>
    <property type="evidence" value="ECO:0007669"/>
    <property type="project" value="InterPro"/>
</dbReference>
<gene>
    <name evidence="2" type="ORF">KK062_01855</name>
</gene>
<dbReference type="SUPFAM" id="SSF52540">
    <property type="entry name" value="P-loop containing nucleoside triphosphate hydrolases"/>
    <property type="match status" value="1"/>
</dbReference>
<accession>A0AAP2GMY0</accession>
<dbReference type="SUPFAM" id="SSF140990">
    <property type="entry name" value="FtsH protease domain-like"/>
    <property type="match status" value="1"/>
</dbReference>
<proteinExistence type="predicted"/>
<evidence type="ECO:0000313" key="2">
    <source>
        <dbReference type="EMBL" id="MBT1706946.1"/>
    </source>
</evidence>
<protein>
    <recommendedName>
        <fullName evidence="1">Peptidase M41 domain-containing protein</fullName>
    </recommendedName>
</protein>
<dbReference type="EMBL" id="JAHESE010000001">
    <property type="protein sequence ID" value="MBT1706946.1"/>
    <property type="molecule type" value="Genomic_DNA"/>
</dbReference>
<dbReference type="Gene3D" id="3.40.50.300">
    <property type="entry name" value="P-loop containing nucleotide triphosphate hydrolases"/>
    <property type="match status" value="1"/>
</dbReference>
<evidence type="ECO:0000313" key="3">
    <source>
        <dbReference type="Proteomes" id="UP001319080"/>
    </source>
</evidence>
<dbReference type="GO" id="GO:0005524">
    <property type="term" value="F:ATP binding"/>
    <property type="evidence" value="ECO:0007669"/>
    <property type="project" value="InterPro"/>
</dbReference>
<comment type="caution">
    <text evidence="2">The sequence shown here is derived from an EMBL/GenBank/DDBJ whole genome shotgun (WGS) entry which is preliminary data.</text>
</comment>
<name>A0AAP2GMY0_9BACT</name>
<dbReference type="AlphaFoldDB" id="A0AAP2GMY0"/>
<sequence>METKNIHALLIERKATLQAMAVSLKEKFLGLDAVIDEVMSLMMPWFLFPEVQQRPMVINLWGLTGSGKTALVRAIVEYLQYQKLYTHMDMGEFESDSASWMKNMLTDDLKFFDGKPAIFCLDEFQFARTLDAERRELGKDKLRVVWDLLDSGKIDYVPGHYTSAIFSAEKCLRKLEKAARCGVTVTNGQVDADRLEEFKTLFNGFYFEFENRNKSPEAEYFLSRDFTGGLTSLFSDEDITHEILQQRIAVLDLRGLMQLVNEAQRSQPLTQTLDLSGALIFVLGNLDEAYTMSGNLNPDISADDFYEQTTKINLADIKRALRKRFRAEQIARLGNTHVIYTSFNTEHFRELIKRELQRIGAFVQERFGWTTLFDDSIVDVVYLEGVFPAQGTRPVFTTVRNLIESRISSLAVSVLEYQLPVASIAWKFEDETFVYTLRDAGGTMLLAISDKARLKLDNLRKSVDPELQAHIAVHEAGHAVLAALTLRIIPTVVVSRTASDAEGFCLVDFPEGPMTRESLQKDIVITLGGYVAERLVFGEQFTSSGVSIDIEEASRLANRAVRQYAMGSDPIHLAVDTSGNEDAFFLSDRYASESIMIIKACEVEAERLLNRNKLLLLKMAEYLTTNSRMEQEMIEEYVTRYGREEWIARDGFIKRDQYYRFHETLKKQLKSLELEETQADIDSLVSEAKAILSA</sequence>
<dbReference type="InterPro" id="IPR027417">
    <property type="entry name" value="P-loop_NTPase"/>
</dbReference>
<reference evidence="2 3" key="1">
    <citation type="submission" date="2021-05" db="EMBL/GenBank/DDBJ databases">
        <title>A Polyphasic approach of four new species of the genus Ohtaekwangia: Ohtaekwangia histidinii sp. nov., Ohtaekwangia cretensis sp. nov., Ohtaekwangia indiensis sp. nov., Ohtaekwangia reichenbachii sp. nov. from diverse environment.</title>
        <authorList>
            <person name="Octaviana S."/>
        </authorList>
    </citation>
    <scope>NUCLEOTIDE SEQUENCE [LARGE SCALE GENOMIC DNA]</scope>
    <source>
        <strain evidence="2 3">PWU5</strain>
    </source>
</reference>
<dbReference type="Pfam" id="PF01434">
    <property type="entry name" value="Peptidase_M41"/>
    <property type="match status" value="1"/>
</dbReference>
<dbReference type="GO" id="GO:0004176">
    <property type="term" value="F:ATP-dependent peptidase activity"/>
    <property type="evidence" value="ECO:0007669"/>
    <property type="project" value="InterPro"/>
</dbReference>